<reference evidence="3" key="1">
    <citation type="submission" date="2014-03" db="EMBL/GenBank/DDBJ databases">
        <authorList>
            <person name="Aksoy S."/>
            <person name="Warren W."/>
            <person name="Wilson R.K."/>
        </authorList>
    </citation>
    <scope>NUCLEOTIDE SEQUENCE [LARGE SCALE GENOMIC DNA]</scope>
    <source>
        <strain evidence="3">IAEA</strain>
    </source>
</reference>
<protein>
    <submittedName>
        <fullName evidence="2">Uncharacterized protein</fullName>
    </submittedName>
</protein>
<dbReference type="AlphaFoldDB" id="A0A1A9W0N8"/>
<name>A0A1A9W0N8_9MUSC</name>
<dbReference type="EnsemblMetazoa" id="GBRI002129-RA">
    <property type="protein sequence ID" value="GBRI002129-PA"/>
    <property type="gene ID" value="GBRI002129"/>
</dbReference>
<dbReference type="VEuPathDB" id="VectorBase:GBRI002129"/>
<evidence type="ECO:0000313" key="3">
    <source>
        <dbReference type="Proteomes" id="UP000091820"/>
    </source>
</evidence>
<accession>A0A1A9W0N8</accession>
<keyword evidence="1" id="KW-1133">Transmembrane helix</keyword>
<proteinExistence type="predicted"/>
<keyword evidence="3" id="KW-1185">Reference proteome</keyword>
<dbReference type="Proteomes" id="UP000091820">
    <property type="component" value="Unassembled WGS sequence"/>
</dbReference>
<reference evidence="2" key="2">
    <citation type="submission" date="2020-05" db="UniProtKB">
        <authorList>
            <consortium name="EnsemblMetazoa"/>
        </authorList>
    </citation>
    <scope>IDENTIFICATION</scope>
    <source>
        <strain evidence="2">IAEA</strain>
    </source>
</reference>
<evidence type="ECO:0000256" key="1">
    <source>
        <dbReference type="SAM" id="Phobius"/>
    </source>
</evidence>
<sequence>MTQQYSIYNTTVAHNNNNKNNNITLDLRCEWTYDRKFFSISTAALTKIVVMSRIGIRLLIDGEPMERWKVHIAKSTQNRMRSKKQIAGTSRSKWKYSLVLLALNFFLARVIGSVKLTFPSCSRNSFFVKSSMPVAVVASRTI</sequence>
<feature type="transmembrane region" description="Helical" evidence="1">
    <location>
        <begin position="98"/>
        <end position="118"/>
    </location>
</feature>
<organism evidence="2 3">
    <name type="scientific">Glossina brevipalpis</name>
    <dbReference type="NCBI Taxonomy" id="37001"/>
    <lineage>
        <taxon>Eukaryota</taxon>
        <taxon>Metazoa</taxon>
        <taxon>Ecdysozoa</taxon>
        <taxon>Arthropoda</taxon>
        <taxon>Hexapoda</taxon>
        <taxon>Insecta</taxon>
        <taxon>Pterygota</taxon>
        <taxon>Neoptera</taxon>
        <taxon>Endopterygota</taxon>
        <taxon>Diptera</taxon>
        <taxon>Brachycera</taxon>
        <taxon>Muscomorpha</taxon>
        <taxon>Hippoboscoidea</taxon>
        <taxon>Glossinidae</taxon>
        <taxon>Glossina</taxon>
    </lineage>
</organism>
<keyword evidence="1" id="KW-0472">Membrane</keyword>
<evidence type="ECO:0000313" key="2">
    <source>
        <dbReference type="EnsemblMetazoa" id="GBRI002129-PA"/>
    </source>
</evidence>
<keyword evidence="1" id="KW-0812">Transmembrane</keyword>